<sequence length="274" mass="29373">MTDRHQDASSRPAGAILLTGASGALGRVLARGLAAEGWTLRLTDIVPFPDPVPAGCTFEAADLVDRDAVARLAEGCSAILHFGGTSVEKPFDEVIGPNIAGLYNIYEAARLAKARVVFASSNHTIGFHARSTTIDPDSPLRPDGYYGASKVWGEMMAGLYWRKHAVESVIVRIGSCFPEPVDARMLATWLSYGDLTRLCIRAILAPQVGCCVVWGASNNSRMTWWEGDARDLIGWAPEDSADGFAEALAAKTSDDPVIEAHQGGGYVKIGWTRP</sequence>
<proteinExistence type="inferred from homology"/>
<feature type="domain" description="NAD-dependent epimerase/dehydratase" evidence="4">
    <location>
        <begin position="16"/>
        <end position="177"/>
    </location>
</feature>
<gene>
    <name evidence="5" type="ORF">EV668_2984</name>
</gene>
<dbReference type="InterPro" id="IPR036291">
    <property type="entry name" value="NAD(P)-bd_dom_sf"/>
</dbReference>
<dbReference type="AlphaFoldDB" id="A0A4R7BY22"/>
<name>A0A4R7BY22_9HYPH</name>
<dbReference type="GO" id="GO:0016491">
    <property type="term" value="F:oxidoreductase activity"/>
    <property type="evidence" value="ECO:0007669"/>
    <property type="project" value="UniProtKB-KW"/>
</dbReference>
<evidence type="ECO:0000313" key="6">
    <source>
        <dbReference type="Proteomes" id="UP000295122"/>
    </source>
</evidence>
<dbReference type="Gene3D" id="3.40.50.720">
    <property type="entry name" value="NAD(P)-binding Rossmann-like Domain"/>
    <property type="match status" value="1"/>
</dbReference>
<keyword evidence="6" id="KW-1185">Reference proteome</keyword>
<evidence type="ECO:0000256" key="3">
    <source>
        <dbReference type="ARBA" id="ARBA00023027"/>
    </source>
</evidence>
<evidence type="ECO:0000256" key="2">
    <source>
        <dbReference type="ARBA" id="ARBA00023002"/>
    </source>
</evidence>
<comment type="similarity">
    <text evidence="1">Belongs to the NAD(P)-dependent epimerase/dehydratase family.</text>
</comment>
<reference evidence="5 6" key="1">
    <citation type="submission" date="2019-03" db="EMBL/GenBank/DDBJ databases">
        <title>Genomic Encyclopedia of Type Strains, Phase IV (KMG-IV): sequencing the most valuable type-strain genomes for metagenomic binning, comparative biology and taxonomic classification.</title>
        <authorList>
            <person name="Goeker M."/>
        </authorList>
    </citation>
    <scope>NUCLEOTIDE SEQUENCE [LARGE SCALE GENOMIC DNA]</scope>
    <source>
        <strain evidence="5 6">DSM 25903</strain>
    </source>
</reference>
<dbReference type="InterPro" id="IPR001509">
    <property type="entry name" value="Epimerase_deHydtase"/>
</dbReference>
<organism evidence="5 6">
    <name type="scientific">Enterovirga rhinocerotis</name>
    <dbReference type="NCBI Taxonomy" id="1339210"/>
    <lineage>
        <taxon>Bacteria</taxon>
        <taxon>Pseudomonadati</taxon>
        <taxon>Pseudomonadota</taxon>
        <taxon>Alphaproteobacteria</taxon>
        <taxon>Hyphomicrobiales</taxon>
        <taxon>Methylobacteriaceae</taxon>
        <taxon>Enterovirga</taxon>
    </lineage>
</organism>
<dbReference type="Pfam" id="PF01370">
    <property type="entry name" value="Epimerase"/>
    <property type="match status" value="1"/>
</dbReference>
<evidence type="ECO:0000313" key="5">
    <source>
        <dbReference type="EMBL" id="TDR90142.1"/>
    </source>
</evidence>
<evidence type="ECO:0000259" key="4">
    <source>
        <dbReference type="Pfam" id="PF01370"/>
    </source>
</evidence>
<dbReference type="PANTHER" id="PTHR43103:SF5">
    <property type="entry name" value="4-EPIMERASE, PUTATIVE (AFU_ORTHOLOGUE AFUA_7G00360)-RELATED"/>
    <property type="match status" value="1"/>
</dbReference>
<dbReference type="EMBL" id="SNZR01000013">
    <property type="protein sequence ID" value="TDR90142.1"/>
    <property type="molecule type" value="Genomic_DNA"/>
</dbReference>
<protein>
    <submittedName>
        <fullName evidence="5">Uronate dehydrogenase</fullName>
    </submittedName>
</protein>
<evidence type="ECO:0000256" key="1">
    <source>
        <dbReference type="ARBA" id="ARBA00007637"/>
    </source>
</evidence>
<dbReference type="SUPFAM" id="SSF51735">
    <property type="entry name" value="NAD(P)-binding Rossmann-fold domains"/>
    <property type="match status" value="1"/>
</dbReference>
<dbReference type="OrthoDB" id="8770295at2"/>
<keyword evidence="2" id="KW-0560">Oxidoreductase</keyword>
<dbReference type="PANTHER" id="PTHR43103">
    <property type="entry name" value="NUCLEOSIDE-DIPHOSPHATE-SUGAR EPIMERASE"/>
    <property type="match status" value="1"/>
</dbReference>
<keyword evidence="3" id="KW-0520">NAD</keyword>
<dbReference type="RefSeq" id="WP_133771302.1">
    <property type="nucleotide sequence ID" value="NZ_SNZR01000013.1"/>
</dbReference>
<accession>A0A4R7BY22</accession>
<dbReference type="Proteomes" id="UP000295122">
    <property type="component" value="Unassembled WGS sequence"/>
</dbReference>
<comment type="caution">
    <text evidence="5">The sequence shown here is derived from an EMBL/GenBank/DDBJ whole genome shotgun (WGS) entry which is preliminary data.</text>
</comment>